<feature type="compositionally biased region" description="Polar residues" evidence="1">
    <location>
        <begin position="1136"/>
        <end position="1152"/>
    </location>
</feature>
<dbReference type="GeneID" id="106982876"/>
<proteinExistence type="predicted"/>
<feature type="region of interest" description="Disordered" evidence="1">
    <location>
        <begin position="544"/>
        <end position="577"/>
    </location>
</feature>
<evidence type="ECO:0000259" key="2">
    <source>
        <dbReference type="Pfam" id="PF09469"/>
    </source>
</evidence>
<dbReference type="InterPro" id="IPR019025">
    <property type="entry name" value="Cordon-bleu_ubiquitin_domain"/>
</dbReference>
<feature type="compositionally biased region" description="Polar residues" evidence="1">
    <location>
        <begin position="693"/>
        <end position="705"/>
    </location>
</feature>
<feature type="region of interest" description="Disordered" evidence="1">
    <location>
        <begin position="683"/>
        <end position="760"/>
    </location>
</feature>
<name>A0ABM3PHM4_ACIJB</name>
<feature type="compositionally biased region" description="Polar residues" evidence="1">
    <location>
        <begin position="316"/>
        <end position="328"/>
    </location>
</feature>
<feature type="compositionally biased region" description="Basic and acidic residues" evidence="1">
    <location>
        <begin position="987"/>
        <end position="997"/>
    </location>
</feature>
<feature type="region of interest" description="Disordered" evidence="1">
    <location>
        <begin position="1092"/>
        <end position="1115"/>
    </location>
</feature>
<protein>
    <submittedName>
        <fullName evidence="4">Cordon-bleu protein-like 1 isoform X10</fullName>
    </submittedName>
</protein>
<accession>A0ABM3PHM4</accession>
<feature type="region of interest" description="Disordered" evidence="1">
    <location>
        <begin position="1"/>
        <end position="54"/>
    </location>
</feature>
<feature type="compositionally biased region" description="Pro residues" evidence="1">
    <location>
        <begin position="1034"/>
        <end position="1047"/>
    </location>
</feature>
<feature type="region of interest" description="Disordered" evidence="1">
    <location>
        <begin position="1136"/>
        <end position="1158"/>
    </location>
</feature>
<feature type="compositionally biased region" description="Basic and acidic residues" evidence="1">
    <location>
        <begin position="562"/>
        <end position="571"/>
    </location>
</feature>
<feature type="region of interest" description="Disordered" evidence="1">
    <location>
        <begin position="388"/>
        <end position="419"/>
    </location>
</feature>
<reference evidence="4" key="2">
    <citation type="submission" date="2025-08" db="UniProtKB">
        <authorList>
            <consortium name="RefSeq"/>
        </authorList>
    </citation>
    <scope>IDENTIFICATION</scope>
    <source>
        <tissue evidence="4">Blood</tissue>
    </source>
</reference>
<feature type="region of interest" description="Disordered" evidence="1">
    <location>
        <begin position="434"/>
        <end position="489"/>
    </location>
</feature>
<dbReference type="PANTHER" id="PTHR21557">
    <property type="entry name" value="CORDON-BLEU"/>
    <property type="match status" value="1"/>
</dbReference>
<feature type="compositionally biased region" description="Polar residues" evidence="1">
    <location>
        <begin position="544"/>
        <end position="561"/>
    </location>
</feature>
<dbReference type="Proteomes" id="UP001652583">
    <property type="component" value="Chromosome C1"/>
</dbReference>
<organism evidence="3 4">
    <name type="scientific">Acinonyx jubatus</name>
    <name type="common">Cheetah</name>
    <dbReference type="NCBI Taxonomy" id="32536"/>
    <lineage>
        <taxon>Eukaryota</taxon>
        <taxon>Metazoa</taxon>
        <taxon>Chordata</taxon>
        <taxon>Craniata</taxon>
        <taxon>Vertebrata</taxon>
        <taxon>Euteleostomi</taxon>
        <taxon>Mammalia</taxon>
        <taxon>Eutheria</taxon>
        <taxon>Laurasiatheria</taxon>
        <taxon>Carnivora</taxon>
        <taxon>Feliformia</taxon>
        <taxon>Felidae</taxon>
        <taxon>Felinae</taxon>
        <taxon>Acinonyx</taxon>
    </lineage>
</organism>
<feature type="domain" description="Cordon-bleu ubiquitin-like" evidence="2">
    <location>
        <begin position="165"/>
        <end position="252"/>
    </location>
</feature>
<dbReference type="Gene3D" id="3.10.20.90">
    <property type="entry name" value="Phosphatidylinositol 3-kinase Catalytic Subunit, Chain A, domain 1"/>
    <property type="match status" value="1"/>
</dbReference>
<dbReference type="PANTHER" id="PTHR21557:SF2">
    <property type="entry name" value="CORDON-BLEU PROTEIN-LIKE 1"/>
    <property type="match status" value="1"/>
</dbReference>
<feature type="compositionally biased region" description="Low complexity" evidence="1">
    <location>
        <begin position="1003"/>
        <end position="1012"/>
    </location>
</feature>
<evidence type="ECO:0000313" key="3">
    <source>
        <dbReference type="Proteomes" id="UP001652583"/>
    </source>
</evidence>
<gene>
    <name evidence="4" type="primary">COBLL1</name>
</gene>
<keyword evidence="3" id="KW-1185">Reference proteome</keyword>
<evidence type="ECO:0000313" key="4">
    <source>
        <dbReference type="RefSeq" id="XP_053071181.1"/>
    </source>
</evidence>
<dbReference type="Pfam" id="PF09469">
    <property type="entry name" value="Cobl"/>
    <property type="match status" value="1"/>
</dbReference>
<feature type="region of interest" description="Disordered" evidence="1">
    <location>
        <begin position="316"/>
        <end position="351"/>
    </location>
</feature>
<evidence type="ECO:0000256" key="1">
    <source>
        <dbReference type="SAM" id="MobiDB-lite"/>
    </source>
</evidence>
<dbReference type="RefSeq" id="XP_053071181.1">
    <property type="nucleotide sequence ID" value="XM_053215206.1"/>
</dbReference>
<feature type="compositionally biased region" description="Polar residues" evidence="1">
    <location>
        <begin position="715"/>
        <end position="739"/>
    </location>
</feature>
<reference evidence="3" key="1">
    <citation type="submission" date="2025-05" db="UniProtKB">
        <authorList>
            <consortium name="RefSeq"/>
        </authorList>
    </citation>
    <scope>NUCLEOTIDE SEQUENCE [LARGE SCALE GENOMIC DNA]</scope>
</reference>
<feature type="region of interest" description="Disordered" evidence="1">
    <location>
        <begin position="976"/>
        <end position="1047"/>
    </location>
</feature>
<feature type="compositionally biased region" description="Polar residues" evidence="1">
    <location>
        <begin position="388"/>
        <end position="399"/>
    </location>
</feature>
<dbReference type="InterPro" id="IPR039895">
    <property type="entry name" value="COBL-like"/>
</dbReference>
<sequence>MGQVVTRRLGAGARAAPRRAMDSRAPRAQDALAALPPPAAPAGRKPKAKAPLPPAETKYLDASSVDDTVDSSACIMEQKENMIDKDIELSVVLPGDIIKSTTVHGSKPMMDLLIFLCAQYHLNPSSYTIDLQSAENNPIKFKPNTPIGMLEVEKVILKPKVLDKKKPTPIIPEKTVRVVINFKKTQKTIVRVSPHAPLQELAPIICSKCEFDPLHTLLLKDYQSQEPLDLTKSLNDLGLRELYAMDVSRATSVTASNKSSLQESCQISQNLDIMKEKDNKGFFSFFQRSKKKREQTASAPATPLVSKHRPAFTRSNTISKPYISNTLPSDAPKKRRAPLPPMPGSQSAPQDLAHIQERPASCVVKSLSVDETDKNSCGAGIVRTGSLQLSGTSVGNSSLKRTKRKAPSPPSKMPLPLSDEDNHVTVLQAGRAVPTDSAMEASCPEGPSNPDFTSLAEASRGPGLPSHEQCTVPRSPDEASLSECPGTPEAAVASLTPGISSDHSLEEIDEKEELSEVPKVVAENVSVKSQDIPFGSTEIINTLKNDPNSALGNVTGESAQNSKEEKQEARNTDGQGPRIMVYNASNEERVVDSVRNLKSLGSNQENVDQNEIIVIPTDTEKNMKNGVRITEINVGGVAKDNSVDMGADRLSNYQAHKTDTAESCKENHLAPSLVAGQKLNQPCEEKTKMQDAAIQTNPSSDSFEGNHQGHHLSNFKVNESVQTPSNDKSTQPSSLSPQDSAVDASRKFRSQGPLNVHSENQLTIKDPVYARGNDGLLPSVDGIDKNSTISKNYPLYRQDYDPKPKPSNEITREYIPKIGMTTYKIVPPKTLEILKNSESETTGYKDDHEIHTLGKKHTGENVKETAIQTEDLVISDNPKEPQADLKLQPSPRTEHQLHGVENSPCIAMGSPLKPTPRMTRDTGTAPFVPNLEDINNILESKLKSRVSNPQTKPSSFFLQMQKRVSGHYVTSAAAKGVHVAPNPTPKELIKKEGEREVIPPPEQTLSPLSKTTPSPPQPQIKNADDNISNQKPTETPPPPIAPRPVPLPANQLAALNLKTLKTFGAPRPYSSSAPSPFALAVVKRSQSLSKVRTVSCSEGAAARPPPDTEEGKAPSVNKFVGIPQLLVSDKVTVPSNTISVNGRSRLSHSMSPDAQDGH</sequence>